<comment type="caution">
    <text evidence="1">The sequence shown here is derived from an EMBL/GenBank/DDBJ whole genome shotgun (WGS) entry which is preliminary data.</text>
</comment>
<accession>A0A9X9Q1U1</accession>
<dbReference type="AlphaFoldDB" id="A0A9X9Q1U1"/>
<proteinExistence type="predicted"/>
<dbReference type="Proteomes" id="UP000269945">
    <property type="component" value="Unassembled WGS sequence"/>
</dbReference>
<protein>
    <submittedName>
        <fullName evidence="1">Uncharacterized protein</fullName>
    </submittedName>
</protein>
<organism evidence="1 2">
    <name type="scientific">Gulo gulo</name>
    <name type="common">Wolverine</name>
    <name type="synonym">Gluton</name>
    <dbReference type="NCBI Taxonomy" id="48420"/>
    <lineage>
        <taxon>Eukaryota</taxon>
        <taxon>Metazoa</taxon>
        <taxon>Chordata</taxon>
        <taxon>Craniata</taxon>
        <taxon>Vertebrata</taxon>
        <taxon>Euteleostomi</taxon>
        <taxon>Mammalia</taxon>
        <taxon>Eutheria</taxon>
        <taxon>Laurasiatheria</taxon>
        <taxon>Carnivora</taxon>
        <taxon>Caniformia</taxon>
        <taxon>Musteloidea</taxon>
        <taxon>Mustelidae</taxon>
        <taxon>Guloninae</taxon>
        <taxon>Gulo</taxon>
    </lineage>
</organism>
<keyword evidence="2" id="KW-1185">Reference proteome</keyword>
<feature type="non-terminal residue" evidence="1">
    <location>
        <position position="1"/>
    </location>
</feature>
<evidence type="ECO:0000313" key="1">
    <source>
        <dbReference type="EMBL" id="VCW97166.1"/>
    </source>
</evidence>
<evidence type="ECO:0000313" key="2">
    <source>
        <dbReference type="Proteomes" id="UP000269945"/>
    </source>
</evidence>
<reference evidence="1 2" key="1">
    <citation type="submission" date="2018-10" db="EMBL/GenBank/DDBJ databases">
        <authorList>
            <person name="Ekblom R."/>
            <person name="Jareborg N."/>
        </authorList>
    </citation>
    <scope>NUCLEOTIDE SEQUENCE [LARGE SCALE GENOMIC DNA]</scope>
    <source>
        <tissue evidence="1">Muscle</tissue>
    </source>
</reference>
<feature type="non-terminal residue" evidence="1">
    <location>
        <position position="81"/>
    </location>
</feature>
<sequence>PAPDARFRLFCASSVQIFGREEHREVFLQQIGVVALGHCGDSPNPGCSDNIHLFPLLGWKLRVPSTPGIPGSDGQRGSGAA</sequence>
<name>A0A9X9Q1U1_GULGU</name>
<dbReference type="EMBL" id="CYRY02020818">
    <property type="protein sequence ID" value="VCW97166.1"/>
    <property type="molecule type" value="Genomic_DNA"/>
</dbReference>
<gene>
    <name evidence="1" type="ORF">BN2614_LOCUS6</name>
</gene>